<dbReference type="AlphaFoldDB" id="A0A1I7DQX6"/>
<keyword evidence="2" id="KW-1185">Reference proteome</keyword>
<accession>A0A1I7DQX6</accession>
<dbReference type="STRING" id="305507.SAMN04489724_4317"/>
<name>A0A1I7DQX6_9BACT</name>
<reference evidence="2" key="1">
    <citation type="submission" date="2016-10" db="EMBL/GenBank/DDBJ databases">
        <authorList>
            <person name="Varghese N."/>
            <person name="Submissions S."/>
        </authorList>
    </citation>
    <scope>NUCLEOTIDE SEQUENCE [LARGE SCALE GENOMIC DNA]</scope>
    <source>
        <strain evidence="2">DSM 23445</strain>
    </source>
</reference>
<dbReference type="Proteomes" id="UP000199673">
    <property type="component" value="Unassembled WGS sequence"/>
</dbReference>
<organism evidence="1 2">
    <name type="scientific">Algoriphagus locisalis</name>
    <dbReference type="NCBI Taxonomy" id="305507"/>
    <lineage>
        <taxon>Bacteria</taxon>
        <taxon>Pseudomonadati</taxon>
        <taxon>Bacteroidota</taxon>
        <taxon>Cytophagia</taxon>
        <taxon>Cytophagales</taxon>
        <taxon>Cyclobacteriaceae</taxon>
        <taxon>Algoriphagus</taxon>
    </lineage>
</organism>
<dbReference type="EMBL" id="FPBF01000007">
    <property type="protein sequence ID" value="SFU14108.1"/>
    <property type="molecule type" value="Genomic_DNA"/>
</dbReference>
<protein>
    <submittedName>
        <fullName evidence="1">Uncharacterized protein</fullName>
    </submittedName>
</protein>
<gene>
    <name evidence="1" type="ORF">SAMN04489724_4317</name>
</gene>
<evidence type="ECO:0000313" key="2">
    <source>
        <dbReference type="Proteomes" id="UP000199673"/>
    </source>
</evidence>
<sequence>MIIRNATSYLRFFANLVGKPMTEDSRSGGTG</sequence>
<evidence type="ECO:0000313" key="1">
    <source>
        <dbReference type="EMBL" id="SFU14108.1"/>
    </source>
</evidence>
<proteinExistence type="predicted"/>